<organism evidence="2 3">
    <name type="scientific">Comamonas resistens</name>
    <dbReference type="NCBI Taxonomy" id="3046670"/>
    <lineage>
        <taxon>Bacteria</taxon>
        <taxon>Pseudomonadati</taxon>
        <taxon>Pseudomonadota</taxon>
        <taxon>Betaproteobacteria</taxon>
        <taxon>Burkholderiales</taxon>
        <taxon>Comamonadaceae</taxon>
        <taxon>Comamonas</taxon>
    </lineage>
</organism>
<gene>
    <name evidence="2" type="ORF">QMY55_12115</name>
</gene>
<dbReference type="RefSeq" id="WP_283488833.1">
    <property type="nucleotide sequence ID" value="NZ_CP125947.1"/>
</dbReference>
<keyword evidence="3" id="KW-1185">Reference proteome</keyword>
<reference evidence="2 3" key="1">
    <citation type="submission" date="2023-05" db="EMBL/GenBank/DDBJ databases">
        <authorList>
            <person name="Yin Y."/>
            <person name="Lu Z."/>
        </authorList>
    </citation>
    <scope>NUCLEOTIDE SEQUENCE [LARGE SCALE GENOMIC DNA]</scope>
    <source>
        <strain evidence="2 3">ZM22</strain>
    </source>
</reference>
<sequence>MNMPIPPVPVSNEHTFGHEHFSPPPLEQEQVSVSMQASGAEDEWDLLRRIRSVGEWGWLAF</sequence>
<proteinExistence type="predicted"/>
<accession>A0ABY8SXN3</accession>
<dbReference type="EMBL" id="CP125947">
    <property type="protein sequence ID" value="WHS67810.1"/>
    <property type="molecule type" value="Genomic_DNA"/>
</dbReference>
<evidence type="ECO:0000313" key="3">
    <source>
        <dbReference type="Proteomes" id="UP001240697"/>
    </source>
</evidence>
<dbReference type="Proteomes" id="UP001240697">
    <property type="component" value="Chromosome"/>
</dbReference>
<protein>
    <submittedName>
        <fullName evidence="2">Uncharacterized protein</fullName>
    </submittedName>
</protein>
<evidence type="ECO:0000256" key="1">
    <source>
        <dbReference type="SAM" id="MobiDB-lite"/>
    </source>
</evidence>
<name>A0ABY8SXN3_9BURK</name>
<feature type="region of interest" description="Disordered" evidence="1">
    <location>
        <begin position="1"/>
        <end position="37"/>
    </location>
</feature>
<evidence type="ECO:0000313" key="2">
    <source>
        <dbReference type="EMBL" id="WHS67810.1"/>
    </source>
</evidence>